<dbReference type="Pfam" id="PF04828">
    <property type="entry name" value="GFA"/>
    <property type="match status" value="2"/>
</dbReference>
<dbReference type="GO" id="GO:0046872">
    <property type="term" value="F:metal ion binding"/>
    <property type="evidence" value="ECO:0007669"/>
    <property type="project" value="UniProtKB-KW"/>
</dbReference>
<sequence length="392" mass="42781">MSSPIQIIAQCLCASHKFTASVLPSSLPLKGRICHCTSCRHVSGALSNSTVPWPGPISEIVNSTLSSYKFSEVGTARFCGTCSSLVAFHIHPPKGSGEPESVMVGTGILSNNHPGLVEITSHIFVGDTIDGGATVWLDNLKSDENAQPIRRWTGWENSSEELPPSWSPQVSSENATEIPIRCHCKGVNLLLKRGKYTDKLPWFVEPTSHKLLAGFDACNSCRTSFSVSDITTWTFSLLENIDFAVPADASAPNIAFPKSSLDLKKAVLEGADSRLGTLKFFASSQDVQRYFCSTCSASVFYAADDRPEMVDVSVGLLDSQCGARVHSWLEWAFGVVIWSDDAIGGWREELVNAVQRNTETYRIKNSIPKVWKRIEEEEKKEKDAAAATSLSS</sequence>
<accession>A0AAJ0CQG0</accession>
<evidence type="ECO:0000256" key="2">
    <source>
        <dbReference type="ARBA" id="ARBA00022723"/>
    </source>
</evidence>
<dbReference type="Proteomes" id="UP001251528">
    <property type="component" value="Unassembled WGS sequence"/>
</dbReference>
<reference evidence="6" key="1">
    <citation type="submission" date="2023-06" db="EMBL/GenBank/DDBJ databases">
        <title>Conoideocrella luteorostrata (Hypocreales: Clavicipitaceae), a potential biocontrol fungus for elongate hemlock scale in United States Christmas tree production areas.</title>
        <authorList>
            <person name="Barrett H."/>
            <person name="Lovett B."/>
            <person name="Macias A.M."/>
            <person name="Stajich J.E."/>
            <person name="Kasson M.T."/>
        </authorList>
    </citation>
    <scope>NUCLEOTIDE SEQUENCE</scope>
    <source>
        <strain evidence="6">ARSEF 14590</strain>
    </source>
</reference>
<comment type="caution">
    <text evidence="6">The sequence shown here is derived from an EMBL/GenBank/DDBJ whole genome shotgun (WGS) entry which is preliminary data.</text>
</comment>
<gene>
    <name evidence="6" type="ORF">QQS21_005018</name>
</gene>
<dbReference type="PANTHER" id="PTHR33337">
    <property type="entry name" value="GFA DOMAIN-CONTAINING PROTEIN"/>
    <property type="match status" value="1"/>
</dbReference>
<keyword evidence="7" id="KW-1185">Reference proteome</keyword>
<feature type="domain" description="CENP-V/GFA" evidence="5">
    <location>
        <begin position="7"/>
        <end position="120"/>
    </location>
</feature>
<dbReference type="InterPro" id="IPR006913">
    <property type="entry name" value="CENP-V/GFA"/>
</dbReference>
<dbReference type="PROSITE" id="PS51891">
    <property type="entry name" value="CENP_V_GFA"/>
    <property type="match status" value="1"/>
</dbReference>
<name>A0AAJ0CQG0_9HYPO</name>
<dbReference type="GO" id="GO:0016846">
    <property type="term" value="F:carbon-sulfur lyase activity"/>
    <property type="evidence" value="ECO:0007669"/>
    <property type="project" value="InterPro"/>
</dbReference>
<evidence type="ECO:0000313" key="7">
    <source>
        <dbReference type="Proteomes" id="UP001251528"/>
    </source>
</evidence>
<evidence type="ECO:0000256" key="3">
    <source>
        <dbReference type="ARBA" id="ARBA00022833"/>
    </source>
</evidence>
<protein>
    <recommendedName>
        <fullName evidence="5">CENP-V/GFA domain-containing protein</fullName>
    </recommendedName>
</protein>
<dbReference type="InterPro" id="IPR011057">
    <property type="entry name" value="Mss4-like_sf"/>
</dbReference>
<evidence type="ECO:0000259" key="5">
    <source>
        <dbReference type="PROSITE" id="PS51891"/>
    </source>
</evidence>
<keyword evidence="4" id="KW-0456">Lyase</keyword>
<evidence type="ECO:0000313" key="6">
    <source>
        <dbReference type="EMBL" id="KAK2600222.1"/>
    </source>
</evidence>
<proteinExistence type="inferred from homology"/>
<organism evidence="6 7">
    <name type="scientific">Conoideocrella luteorostrata</name>
    <dbReference type="NCBI Taxonomy" id="1105319"/>
    <lineage>
        <taxon>Eukaryota</taxon>
        <taxon>Fungi</taxon>
        <taxon>Dikarya</taxon>
        <taxon>Ascomycota</taxon>
        <taxon>Pezizomycotina</taxon>
        <taxon>Sordariomycetes</taxon>
        <taxon>Hypocreomycetidae</taxon>
        <taxon>Hypocreales</taxon>
        <taxon>Clavicipitaceae</taxon>
        <taxon>Conoideocrella</taxon>
    </lineage>
</organism>
<dbReference type="SUPFAM" id="SSF51316">
    <property type="entry name" value="Mss4-like"/>
    <property type="match status" value="2"/>
</dbReference>
<keyword evidence="2" id="KW-0479">Metal-binding</keyword>
<evidence type="ECO:0000256" key="1">
    <source>
        <dbReference type="ARBA" id="ARBA00005495"/>
    </source>
</evidence>
<dbReference type="AlphaFoldDB" id="A0AAJ0CQG0"/>
<evidence type="ECO:0000256" key="4">
    <source>
        <dbReference type="ARBA" id="ARBA00023239"/>
    </source>
</evidence>
<dbReference type="Gene3D" id="2.170.150.70">
    <property type="match status" value="1"/>
</dbReference>
<comment type="similarity">
    <text evidence="1">Belongs to the Gfa family.</text>
</comment>
<keyword evidence="3" id="KW-0862">Zinc</keyword>
<dbReference type="PANTHER" id="PTHR33337:SF31">
    <property type="entry name" value="DUF636 DOMAIN PROTEIN (AFU_ORTHOLOGUE AFUA_2G12650)"/>
    <property type="match status" value="1"/>
</dbReference>
<dbReference type="Gene3D" id="3.90.1590.10">
    <property type="entry name" value="glutathione-dependent formaldehyde- activating enzyme (gfa)"/>
    <property type="match status" value="1"/>
</dbReference>
<dbReference type="EMBL" id="JASWJB010000079">
    <property type="protein sequence ID" value="KAK2600222.1"/>
    <property type="molecule type" value="Genomic_DNA"/>
</dbReference>